<dbReference type="Pfam" id="PF07992">
    <property type="entry name" value="Pyr_redox_2"/>
    <property type="match status" value="1"/>
</dbReference>
<organism evidence="7 8">
    <name type="scientific">Paenibacillus yonginensis</name>
    <dbReference type="NCBI Taxonomy" id="1462996"/>
    <lineage>
        <taxon>Bacteria</taxon>
        <taxon>Bacillati</taxon>
        <taxon>Bacillota</taxon>
        <taxon>Bacilli</taxon>
        <taxon>Bacillales</taxon>
        <taxon>Paenibacillaceae</taxon>
        <taxon>Paenibacillus</taxon>
    </lineage>
</organism>
<evidence type="ECO:0000256" key="4">
    <source>
        <dbReference type="ARBA" id="ARBA00022827"/>
    </source>
</evidence>
<evidence type="ECO:0000256" key="5">
    <source>
        <dbReference type="ARBA" id="ARBA00023002"/>
    </source>
</evidence>
<dbReference type="STRING" id="1462996.AWM70_14355"/>
<dbReference type="GO" id="GO:0003955">
    <property type="term" value="F:NAD(P)H dehydrogenase (quinone) activity"/>
    <property type="evidence" value="ECO:0007669"/>
    <property type="project" value="TreeGrafter"/>
</dbReference>
<feature type="domain" description="FAD/NAD(P)-binding" evidence="6">
    <location>
        <begin position="3"/>
        <end position="287"/>
    </location>
</feature>
<evidence type="ECO:0000259" key="6">
    <source>
        <dbReference type="Pfam" id="PF07992"/>
    </source>
</evidence>
<accession>A0A1B1N2H2</accession>
<evidence type="ECO:0000256" key="1">
    <source>
        <dbReference type="ARBA" id="ARBA00001974"/>
    </source>
</evidence>
<evidence type="ECO:0000313" key="7">
    <source>
        <dbReference type="EMBL" id="ANS75632.1"/>
    </source>
</evidence>
<reference evidence="7 8" key="1">
    <citation type="submission" date="2016-01" db="EMBL/GenBank/DDBJ databases">
        <title>Complete Genome Sequence of Paenibacillus yonginensis DCY84, a novel Plant Growth-Promoting Bacteria with Elicitation of Induced Systemic Resistance.</title>
        <authorList>
            <person name="Kim Y.J."/>
            <person name="Yang D.C."/>
            <person name="Sukweenadhi J."/>
        </authorList>
    </citation>
    <scope>NUCLEOTIDE SEQUENCE [LARGE SCALE GENOMIC DNA]</scope>
    <source>
        <strain evidence="7 8">DCY84</strain>
    </source>
</reference>
<protein>
    <submittedName>
        <fullName evidence="7">NADH dehydrogenase</fullName>
    </submittedName>
</protein>
<dbReference type="PRINTS" id="PR00469">
    <property type="entry name" value="PNDRDTASEII"/>
</dbReference>
<dbReference type="PRINTS" id="PR00368">
    <property type="entry name" value="FADPNR"/>
</dbReference>
<gene>
    <name evidence="7" type="ORF">AWM70_14355</name>
</gene>
<name>A0A1B1N2H2_9BACL</name>
<dbReference type="InterPro" id="IPR051169">
    <property type="entry name" value="NADH-Q_oxidoreductase"/>
</dbReference>
<dbReference type="KEGG" id="pyg:AWM70_14355"/>
<dbReference type="InterPro" id="IPR023753">
    <property type="entry name" value="FAD/NAD-binding_dom"/>
</dbReference>
<dbReference type="PANTHER" id="PTHR42913">
    <property type="entry name" value="APOPTOSIS-INDUCING FACTOR 1"/>
    <property type="match status" value="1"/>
</dbReference>
<keyword evidence="4" id="KW-0274">FAD</keyword>
<dbReference type="Proteomes" id="UP000092573">
    <property type="component" value="Chromosome"/>
</dbReference>
<evidence type="ECO:0000313" key="8">
    <source>
        <dbReference type="Proteomes" id="UP000092573"/>
    </source>
</evidence>
<keyword evidence="3" id="KW-0285">Flavoprotein</keyword>
<dbReference type="PANTHER" id="PTHR42913:SF3">
    <property type="entry name" value="64 KDA MITOCHONDRIAL NADH DEHYDROGENASE (EUROFUNG)"/>
    <property type="match status" value="1"/>
</dbReference>
<evidence type="ECO:0000256" key="3">
    <source>
        <dbReference type="ARBA" id="ARBA00022630"/>
    </source>
</evidence>
<sequence length="353" mass="38495">MKHFVILGGGYGGVTVANHLFKGHLPSDVQVTLVDRMPFQSMKTEYYALAAGTSSDFELRVPFPEHEGLQIKYGEVTSVDLENKQVIFAAADPLPYDQLVIALGCTDRFHGIPGAKEVSSTIQSFSATRETYRRINDLKPYGTIHIVGGGLSGVEVAAEVRESRPDLNITILDRGPRVLSAFPETLSRYVSKWFHDHGVETRSHIGITSLEPGIIHNGSEEILSDVTIWTAGIQPVELVQKMDVAKDPSGRVLLNEYHQIPEYPEVFVCGDCASLPFAPSAQAAEGQGEQIAHVALAQWRGETPKLGAIKLKGTLGSLGKKAGFGLMGKRYVTGRVPRILKSGVLWKSKRHLG</sequence>
<dbReference type="EMBL" id="CP014167">
    <property type="protein sequence ID" value="ANS75632.1"/>
    <property type="molecule type" value="Genomic_DNA"/>
</dbReference>
<dbReference type="InterPro" id="IPR036188">
    <property type="entry name" value="FAD/NAD-bd_sf"/>
</dbReference>
<dbReference type="OrthoDB" id="9784880at2"/>
<proteinExistence type="inferred from homology"/>
<comment type="cofactor">
    <cofactor evidence="1">
        <name>FAD</name>
        <dbReference type="ChEBI" id="CHEBI:57692"/>
    </cofactor>
</comment>
<keyword evidence="8" id="KW-1185">Reference proteome</keyword>
<keyword evidence="5" id="KW-0560">Oxidoreductase</keyword>
<dbReference type="Gene3D" id="3.50.50.100">
    <property type="match status" value="1"/>
</dbReference>
<comment type="similarity">
    <text evidence="2">Belongs to the NADH dehydrogenase family.</text>
</comment>
<dbReference type="RefSeq" id="WP_068697480.1">
    <property type="nucleotide sequence ID" value="NZ_CP014167.1"/>
</dbReference>
<dbReference type="SUPFAM" id="SSF51905">
    <property type="entry name" value="FAD/NAD(P)-binding domain"/>
    <property type="match status" value="1"/>
</dbReference>
<dbReference type="AlphaFoldDB" id="A0A1B1N2H2"/>
<dbReference type="GO" id="GO:0019646">
    <property type="term" value="P:aerobic electron transport chain"/>
    <property type="evidence" value="ECO:0007669"/>
    <property type="project" value="TreeGrafter"/>
</dbReference>
<evidence type="ECO:0000256" key="2">
    <source>
        <dbReference type="ARBA" id="ARBA00005272"/>
    </source>
</evidence>